<evidence type="ECO:0000259" key="5">
    <source>
        <dbReference type="SMART" id="SM00849"/>
    </source>
</evidence>
<keyword evidence="2" id="KW-0479">Metal-binding</keyword>
<feature type="domain" description="Metallo-beta-lactamase" evidence="5">
    <location>
        <begin position="92"/>
        <end position="301"/>
    </location>
</feature>
<dbReference type="RefSeq" id="WP_154282935.1">
    <property type="nucleotide sequence ID" value="NZ_JBHUJQ010000001.1"/>
</dbReference>
<dbReference type="GO" id="GO:0046872">
    <property type="term" value="F:metal ion binding"/>
    <property type="evidence" value="ECO:0007669"/>
    <property type="project" value="UniProtKB-KW"/>
</dbReference>
<protein>
    <submittedName>
        <fullName evidence="6">MBL fold metallo-hydrolase</fullName>
    </submittedName>
</protein>
<dbReference type="AlphaFoldDB" id="A0A7K0G497"/>
<dbReference type="CDD" id="cd07720">
    <property type="entry name" value="OPHC2-like_MBL-fold"/>
    <property type="match status" value="1"/>
</dbReference>
<dbReference type="Gene3D" id="3.60.15.10">
    <property type="entry name" value="Ribonuclease Z/Hydroxyacylglutathione hydrolase-like"/>
    <property type="match status" value="1"/>
</dbReference>
<keyword evidence="3 6" id="KW-0378">Hydrolase</keyword>
<keyword evidence="7" id="KW-1185">Reference proteome</keyword>
<keyword evidence="4" id="KW-0862">Zinc</keyword>
<comment type="caution">
    <text evidence="6">The sequence shown here is derived from an EMBL/GenBank/DDBJ whole genome shotgun (WGS) entry which is preliminary data.</text>
</comment>
<evidence type="ECO:0000256" key="2">
    <source>
        <dbReference type="ARBA" id="ARBA00022723"/>
    </source>
</evidence>
<proteinExistence type="inferred from homology"/>
<dbReference type="Proteomes" id="UP000487757">
    <property type="component" value="Unassembled WGS sequence"/>
</dbReference>
<dbReference type="EMBL" id="WKKH01000057">
    <property type="protein sequence ID" value="MRX78531.1"/>
    <property type="molecule type" value="Genomic_DNA"/>
</dbReference>
<dbReference type="InterPro" id="IPR051013">
    <property type="entry name" value="MBL_superfamily_lactonases"/>
</dbReference>
<evidence type="ECO:0000256" key="1">
    <source>
        <dbReference type="ARBA" id="ARBA00007749"/>
    </source>
</evidence>
<evidence type="ECO:0000256" key="4">
    <source>
        <dbReference type="ARBA" id="ARBA00022833"/>
    </source>
</evidence>
<evidence type="ECO:0000313" key="6">
    <source>
        <dbReference type="EMBL" id="MRX78531.1"/>
    </source>
</evidence>
<dbReference type="SMART" id="SM00849">
    <property type="entry name" value="Lactamase_B"/>
    <property type="match status" value="1"/>
</dbReference>
<dbReference type="GO" id="GO:0016787">
    <property type="term" value="F:hydrolase activity"/>
    <property type="evidence" value="ECO:0007669"/>
    <property type="project" value="UniProtKB-KW"/>
</dbReference>
<dbReference type="PANTHER" id="PTHR42978">
    <property type="entry name" value="QUORUM-QUENCHING LACTONASE YTNP-RELATED-RELATED"/>
    <property type="match status" value="1"/>
</dbReference>
<sequence length="328" mass="36714">MNRRTALFKVTGLALIGLTDIKSLLAMPMVSKQNLTNSFHQFKLGDLELLVVTDGHIIMKPVQPNFAPGINKIRVEQELDRNFEPKDNVELSINILVVRFKGRTILIDSGCGENFGKDSGWLVKNLAKAGIQVHQVTDVVVTHAHPDHIGGLTNQDGKLLFPNAMVYLSRIEHDFWLTKAPDFSKSKMKDQQLIKFLTEVAQKNINALGDKLHLFEDGDTILDCVTMQLAPGHTPGHCIAKIFSKGEELYHIADLVHSAVLVVEHPEWGFDGDTDFNLAVASRIKVMDKLAKNRSLVFSYHLPWPGLGHVRDKGKAFEWVEQPMMVPD</sequence>
<dbReference type="Pfam" id="PF00753">
    <property type="entry name" value="Lactamase_B"/>
    <property type="match status" value="1"/>
</dbReference>
<name>A0A7K0G497_9SPHI</name>
<evidence type="ECO:0000256" key="3">
    <source>
        <dbReference type="ARBA" id="ARBA00022801"/>
    </source>
</evidence>
<evidence type="ECO:0000313" key="7">
    <source>
        <dbReference type="Proteomes" id="UP000487757"/>
    </source>
</evidence>
<dbReference type="PANTHER" id="PTHR42978:SF6">
    <property type="entry name" value="QUORUM-QUENCHING LACTONASE YTNP-RELATED"/>
    <property type="match status" value="1"/>
</dbReference>
<dbReference type="SUPFAM" id="SSF56281">
    <property type="entry name" value="Metallo-hydrolase/oxidoreductase"/>
    <property type="match status" value="1"/>
</dbReference>
<comment type="similarity">
    <text evidence="1">Belongs to the metallo-beta-lactamase superfamily.</text>
</comment>
<accession>A0A7K0G497</accession>
<dbReference type="OrthoDB" id="9802897at2"/>
<organism evidence="6 7">
    <name type="scientific">Pedobacter petrophilus</name>
    <dbReference type="NCBI Taxonomy" id="1908241"/>
    <lineage>
        <taxon>Bacteria</taxon>
        <taxon>Pseudomonadati</taxon>
        <taxon>Bacteroidota</taxon>
        <taxon>Sphingobacteriia</taxon>
        <taxon>Sphingobacteriales</taxon>
        <taxon>Sphingobacteriaceae</taxon>
        <taxon>Pedobacter</taxon>
    </lineage>
</organism>
<dbReference type="InterPro" id="IPR036866">
    <property type="entry name" value="RibonucZ/Hydroxyglut_hydro"/>
</dbReference>
<gene>
    <name evidence="6" type="ORF">GJU39_20850</name>
</gene>
<reference evidence="6 7" key="1">
    <citation type="submission" date="2019-11" db="EMBL/GenBank/DDBJ databases">
        <title>Pedobacter petrophilus genome.</title>
        <authorList>
            <person name="Feldbauer M.J."/>
            <person name="Newman J.D."/>
        </authorList>
    </citation>
    <scope>NUCLEOTIDE SEQUENCE [LARGE SCALE GENOMIC DNA]</scope>
    <source>
        <strain evidence="6 7">LMG 29686</strain>
    </source>
</reference>
<dbReference type="InterPro" id="IPR001279">
    <property type="entry name" value="Metallo-B-lactamas"/>
</dbReference>